<dbReference type="AlphaFoldDB" id="A0AAP0IMQ9"/>
<keyword evidence="3" id="KW-1185">Reference proteome</keyword>
<accession>A0AAP0IMQ9</accession>
<evidence type="ECO:0000256" key="1">
    <source>
        <dbReference type="SAM" id="MobiDB-lite"/>
    </source>
</evidence>
<name>A0AAP0IMQ9_9MAGN</name>
<evidence type="ECO:0000313" key="2">
    <source>
        <dbReference type="EMBL" id="KAK9118378.1"/>
    </source>
</evidence>
<reference evidence="2 3" key="1">
    <citation type="submission" date="2024-01" db="EMBL/GenBank/DDBJ databases">
        <title>Genome assemblies of Stephania.</title>
        <authorList>
            <person name="Yang L."/>
        </authorList>
    </citation>
    <scope>NUCLEOTIDE SEQUENCE [LARGE SCALE GENOMIC DNA]</scope>
    <source>
        <strain evidence="2">JXDWG</strain>
        <tissue evidence="2">Leaf</tissue>
    </source>
</reference>
<organism evidence="2 3">
    <name type="scientific">Stephania cephalantha</name>
    <dbReference type="NCBI Taxonomy" id="152367"/>
    <lineage>
        <taxon>Eukaryota</taxon>
        <taxon>Viridiplantae</taxon>
        <taxon>Streptophyta</taxon>
        <taxon>Embryophyta</taxon>
        <taxon>Tracheophyta</taxon>
        <taxon>Spermatophyta</taxon>
        <taxon>Magnoliopsida</taxon>
        <taxon>Ranunculales</taxon>
        <taxon>Menispermaceae</taxon>
        <taxon>Menispermoideae</taxon>
        <taxon>Cissampelideae</taxon>
        <taxon>Stephania</taxon>
    </lineage>
</organism>
<evidence type="ECO:0000313" key="3">
    <source>
        <dbReference type="Proteomes" id="UP001419268"/>
    </source>
</evidence>
<proteinExistence type="predicted"/>
<feature type="compositionally biased region" description="Acidic residues" evidence="1">
    <location>
        <begin position="1"/>
        <end position="15"/>
    </location>
</feature>
<feature type="compositionally biased region" description="Basic and acidic residues" evidence="1">
    <location>
        <begin position="44"/>
        <end position="55"/>
    </location>
</feature>
<comment type="caution">
    <text evidence="2">The sequence shown here is derived from an EMBL/GenBank/DDBJ whole genome shotgun (WGS) entry which is preliminary data.</text>
</comment>
<dbReference type="EMBL" id="JBBNAG010000007">
    <property type="protein sequence ID" value="KAK9118378.1"/>
    <property type="molecule type" value="Genomic_DNA"/>
</dbReference>
<dbReference type="Proteomes" id="UP001419268">
    <property type="component" value="Unassembled WGS sequence"/>
</dbReference>
<gene>
    <name evidence="2" type="ORF">Scep_016471</name>
</gene>
<protein>
    <submittedName>
        <fullName evidence="2">Uncharacterized protein</fullName>
    </submittedName>
</protein>
<feature type="region of interest" description="Disordered" evidence="1">
    <location>
        <begin position="1"/>
        <end position="57"/>
    </location>
</feature>
<sequence>MEEEPTNDGSMDDSSEAIAQTDHQDTTPARGSGSGETPMRTTSRRKENRREREEEGGLVLVDNKSHLKKCRSWLYMWIEKDLELRIALKDMISKVIIVSNCLDSQDGSHQALSVRGSGVLSALSRGVPDNLLGPDSFIESEKRSVPGYPTLG</sequence>